<protein>
    <submittedName>
        <fullName evidence="4">Integrase catalytic domain-containing protein</fullName>
    </submittedName>
</protein>
<gene>
    <name evidence="2" type="ORF">GPUH_LOCUS13646</name>
</gene>
<name>A0A183DY56_9BILA</name>
<feature type="domain" description="Integrase catalytic" evidence="1">
    <location>
        <begin position="17"/>
        <end position="175"/>
    </location>
</feature>
<accession>A0A183DY56</accession>
<dbReference type="AlphaFoldDB" id="A0A183DY56"/>
<dbReference type="SUPFAM" id="SSF53098">
    <property type="entry name" value="Ribonuclease H-like"/>
    <property type="match status" value="1"/>
</dbReference>
<dbReference type="InterPro" id="IPR001584">
    <property type="entry name" value="Integrase_cat-core"/>
</dbReference>
<organism evidence="4">
    <name type="scientific">Gongylonema pulchrum</name>
    <dbReference type="NCBI Taxonomy" id="637853"/>
    <lineage>
        <taxon>Eukaryota</taxon>
        <taxon>Metazoa</taxon>
        <taxon>Ecdysozoa</taxon>
        <taxon>Nematoda</taxon>
        <taxon>Chromadorea</taxon>
        <taxon>Rhabditida</taxon>
        <taxon>Spirurina</taxon>
        <taxon>Spiruromorpha</taxon>
        <taxon>Spiruroidea</taxon>
        <taxon>Gongylonematidae</taxon>
        <taxon>Gongylonema</taxon>
    </lineage>
</organism>
<dbReference type="InterPro" id="IPR036397">
    <property type="entry name" value="RNaseH_sf"/>
</dbReference>
<sequence length="222" mass="25670">MRNNPHPYLREPLYPVTSAAPMNRLGLDLCGPFPLMQRGNRYILNIICLFTKYVVSLPVEDTRATTLARALLNHCVLVHGSPNTLTTDSATTFTADFFQEFCRLLYINKRYATPYHSAGNGSERTFRTFQNMLSKYITAQNPDFDEFLSAITFCYNTSVHEMTKESPFFLMYDRDPRFLIEDIIMTENLTSYSEIDTEQYKLQLINALKIAWSLAHEFNQQA</sequence>
<keyword evidence="3" id="KW-1185">Reference proteome</keyword>
<dbReference type="Pfam" id="PF00665">
    <property type="entry name" value="rve"/>
    <property type="match status" value="1"/>
</dbReference>
<dbReference type="PROSITE" id="PS50994">
    <property type="entry name" value="INTEGRASE"/>
    <property type="match status" value="1"/>
</dbReference>
<evidence type="ECO:0000259" key="1">
    <source>
        <dbReference type="PROSITE" id="PS50994"/>
    </source>
</evidence>
<dbReference type="FunFam" id="3.30.420.10:FF:000032">
    <property type="entry name" value="Retrovirus-related Pol polyprotein from transposon 297-like Protein"/>
    <property type="match status" value="1"/>
</dbReference>
<evidence type="ECO:0000313" key="3">
    <source>
        <dbReference type="Proteomes" id="UP000271098"/>
    </source>
</evidence>
<dbReference type="InterPro" id="IPR012337">
    <property type="entry name" value="RNaseH-like_sf"/>
</dbReference>
<dbReference type="WBParaSite" id="GPUH_0001366201-mRNA-1">
    <property type="protein sequence ID" value="GPUH_0001366201-mRNA-1"/>
    <property type="gene ID" value="GPUH_0001366201"/>
</dbReference>
<dbReference type="GO" id="GO:0015074">
    <property type="term" value="P:DNA integration"/>
    <property type="evidence" value="ECO:0007669"/>
    <property type="project" value="InterPro"/>
</dbReference>
<dbReference type="InterPro" id="IPR050951">
    <property type="entry name" value="Retrovirus_Pol_polyprotein"/>
</dbReference>
<dbReference type="Proteomes" id="UP000271098">
    <property type="component" value="Unassembled WGS sequence"/>
</dbReference>
<proteinExistence type="predicted"/>
<dbReference type="PANTHER" id="PTHR37984:SF15">
    <property type="entry name" value="INTEGRASE CATALYTIC DOMAIN-CONTAINING PROTEIN"/>
    <property type="match status" value="1"/>
</dbReference>
<dbReference type="Gene3D" id="3.30.420.10">
    <property type="entry name" value="Ribonuclease H-like superfamily/Ribonuclease H"/>
    <property type="match status" value="1"/>
</dbReference>
<evidence type="ECO:0000313" key="2">
    <source>
        <dbReference type="EMBL" id="VDN22713.1"/>
    </source>
</evidence>
<dbReference type="GO" id="GO:0003676">
    <property type="term" value="F:nucleic acid binding"/>
    <property type="evidence" value="ECO:0007669"/>
    <property type="project" value="InterPro"/>
</dbReference>
<dbReference type="PANTHER" id="PTHR37984">
    <property type="entry name" value="PROTEIN CBG26694"/>
    <property type="match status" value="1"/>
</dbReference>
<evidence type="ECO:0000313" key="4">
    <source>
        <dbReference type="WBParaSite" id="GPUH_0001366201-mRNA-1"/>
    </source>
</evidence>
<reference evidence="4" key="1">
    <citation type="submission" date="2016-06" db="UniProtKB">
        <authorList>
            <consortium name="WormBaseParasite"/>
        </authorList>
    </citation>
    <scope>IDENTIFICATION</scope>
</reference>
<dbReference type="OrthoDB" id="5865975at2759"/>
<reference evidence="2 3" key="2">
    <citation type="submission" date="2018-11" db="EMBL/GenBank/DDBJ databases">
        <authorList>
            <consortium name="Pathogen Informatics"/>
        </authorList>
    </citation>
    <scope>NUCLEOTIDE SEQUENCE [LARGE SCALE GENOMIC DNA]</scope>
</reference>
<dbReference type="EMBL" id="UYRT01080421">
    <property type="protein sequence ID" value="VDN22713.1"/>
    <property type="molecule type" value="Genomic_DNA"/>
</dbReference>